<dbReference type="Proteomes" id="UP000612899">
    <property type="component" value="Unassembled WGS sequence"/>
</dbReference>
<evidence type="ECO:0000313" key="1">
    <source>
        <dbReference type="EMBL" id="GIH05860.1"/>
    </source>
</evidence>
<proteinExistence type="predicted"/>
<dbReference type="Pfam" id="PF20704">
    <property type="entry name" value="KH_NucS_shadow"/>
    <property type="match status" value="1"/>
</dbReference>
<dbReference type="NCBIfam" id="NF040488">
    <property type="entry name" value="SCO5389_fam"/>
    <property type="match status" value="1"/>
</dbReference>
<dbReference type="RefSeq" id="WP_203909689.1">
    <property type="nucleotide sequence ID" value="NZ_BONY01000022.1"/>
</dbReference>
<reference evidence="1" key="1">
    <citation type="submission" date="2021-01" db="EMBL/GenBank/DDBJ databases">
        <title>Whole genome shotgun sequence of Rhizocola hellebori NBRC 109834.</title>
        <authorList>
            <person name="Komaki H."/>
            <person name="Tamura T."/>
        </authorList>
    </citation>
    <scope>NUCLEOTIDE SEQUENCE</scope>
    <source>
        <strain evidence="1">NBRC 109834</strain>
    </source>
</reference>
<protein>
    <submittedName>
        <fullName evidence="1">Uncharacterized protein</fullName>
    </submittedName>
</protein>
<sequence>MSLNVSPELLEVAKAGPVSDEEFLACVRDSLPYAWKVVDQLVSDLGTTGNGHAVDRTNPPSDKDQGELLRLMASSPMRQAVERHYGIKLEFQNCCSTGAFRPEAVGGAAHQEFISARAQLLNQSPELLNC</sequence>
<comment type="caution">
    <text evidence="1">The sequence shown here is derived from an EMBL/GenBank/DDBJ whole genome shotgun (WGS) entry which is preliminary data.</text>
</comment>
<accession>A0A8J3VGV4</accession>
<gene>
    <name evidence="1" type="ORF">Rhe02_39270</name>
</gene>
<name>A0A8J3VGV4_9ACTN</name>
<dbReference type="AlphaFoldDB" id="A0A8J3VGV4"/>
<keyword evidence="2" id="KW-1185">Reference proteome</keyword>
<dbReference type="EMBL" id="BONY01000022">
    <property type="protein sequence ID" value="GIH05860.1"/>
    <property type="molecule type" value="Genomic_DNA"/>
</dbReference>
<organism evidence="1 2">
    <name type="scientific">Rhizocola hellebori</name>
    <dbReference type="NCBI Taxonomy" id="1392758"/>
    <lineage>
        <taxon>Bacteria</taxon>
        <taxon>Bacillati</taxon>
        <taxon>Actinomycetota</taxon>
        <taxon>Actinomycetes</taxon>
        <taxon>Micromonosporales</taxon>
        <taxon>Micromonosporaceae</taxon>
        <taxon>Rhizocola</taxon>
    </lineage>
</organism>
<evidence type="ECO:0000313" key="2">
    <source>
        <dbReference type="Proteomes" id="UP000612899"/>
    </source>
</evidence>